<dbReference type="Gene3D" id="3.30.750.24">
    <property type="entry name" value="STAS domain"/>
    <property type="match status" value="1"/>
</dbReference>
<evidence type="ECO:0000313" key="3">
    <source>
        <dbReference type="Proteomes" id="UP000229756"/>
    </source>
</evidence>
<evidence type="ECO:0000259" key="1">
    <source>
        <dbReference type="PROSITE" id="PS50801"/>
    </source>
</evidence>
<dbReference type="PROSITE" id="PS50801">
    <property type="entry name" value="STAS"/>
    <property type="match status" value="1"/>
</dbReference>
<comment type="caution">
    <text evidence="2">The sequence shown here is derived from an EMBL/GenBank/DDBJ whole genome shotgun (WGS) entry which is preliminary data.</text>
</comment>
<dbReference type="CDD" id="cd07042">
    <property type="entry name" value="STAS_SulP_like_sulfate_transporter"/>
    <property type="match status" value="1"/>
</dbReference>
<gene>
    <name evidence="2" type="ORF">CO058_01740</name>
</gene>
<evidence type="ECO:0000313" key="2">
    <source>
        <dbReference type="EMBL" id="PJC23779.1"/>
    </source>
</evidence>
<name>A0A2M8EM20_UNCKA</name>
<dbReference type="Pfam" id="PF01740">
    <property type="entry name" value="STAS"/>
    <property type="match status" value="1"/>
</dbReference>
<dbReference type="EMBL" id="PFSJ01000012">
    <property type="protein sequence ID" value="PJC23779.1"/>
    <property type="molecule type" value="Genomic_DNA"/>
</dbReference>
<dbReference type="InterPro" id="IPR002645">
    <property type="entry name" value="STAS_dom"/>
</dbReference>
<protein>
    <recommendedName>
        <fullName evidence="1">STAS domain-containing protein</fullName>
    </recommendedName>
</protein>
<accession>A0A2M8EM20</accession>
<sequence>MTKPVARRPLVIPRFCLLISRGKLCYINSRSHLGRFEANFKKYRSIILRLREVYFIDADGIEALDEIIDIVEARGQKILLSGISQNTMDLLEQLFLGYKKIKAKGLIFEKSEQGLIYLGVRTRK</sequence>
<organism evidence="2 3">
    <name type="scientific">candidate division WWE3 bacterium CG_4_9_14_0_2_um_filter_35_11</name>
    <dbReference type="NCBI Taxonomy" id="1975077"/>
    <lineage>
        <taxon>Bacteria</taxon>
        <taxon>Katanobacteria</taxon>
    </lineage>
</organism>
<dbReference type="AlphaFoldDB" id="A0A2M8EM20"/>
<reference evidence="3" key="1">
    <citation type="submission" date="2017-09" db="EMBL/GenBank/DDBJ databases">
        <title>Depth-based differentiation of microbial function through sediment-hosted aquifers and enrichment of novel symbionts in the deep terrestrial subsurface.</title>
        <authorList>
            <person name="Probst A.J."/>
            <person name="Ladd B."/>
            <person name="Jarett J.K."/>
            <person name="Geller-Mcgrath D.E."/>
            <person name="Sieber C.M.K."/>
            <person name="Emerson J.B."/>
            <person name="Anantharaman K."/>
            <person name="Thomas B.C."/>
            <person name="Malmstrom R."/>
            <person name="Stieglmeier M."/>
            <person name="Klingl A."/>
            <person name="Woyke T."/>
            <person name="Ryan C.M."/>
            <person name="Banfield J.F."/>
        </authorList>
    </citation>
    <scope>NUCLEOTIDE SEQUENCE [LARGE SCALE GENOMIC DNA]</scope>
</reference>
<feature type="domain" description="STAS" evidence="1">
    <location>
        <begin position="1"/>
        <end position="92"/>
    </location>
</feature>
<dbReference type="InterPro" id="IPR036513">
    <property type="entry name" value="STAS_dom_sf"/>
</dbReference>
<dbReference type="SUPFAM" id="SSF52091">
    <property type="entry name" value="SpoIIaa-like"/>
    <property type="match status" value="1"/>
</dbReference>
<proteinExistence type="predicted"/>
<dbReference type="Proteomes" id="UP000229756">
    <property type="component" value="Unassembled WGS sequence"/>
</dbReference>